<dbReference type="Pfam" id="PF00501">
    <property type="entry name" value="AMP-binding"/>
    <property type="match status" value="1"/>
</dbReference>
<organism evidence="4 5">
    <name type="scientific">Lophiostoma macrostomum CBS 122681</name>
    <dbReference type="NCBI Taxonomy" id="1314788"/>
    <lineage>
        <taxon>Eukaryota</taxon>
        <taxon>Fungi</taxon>
        <taxon>Dikarya</taxon>
        <taxon>Ascomycota</taxon>
        <taxon>Pezizomycotina</taxon>
        <taxon>Dothideomycetes</taxon>
        <taxon>Pleosporomycetidae</taxon>
        <taxon>Pleosporales</taxon>
        <taxon>Lophiostomataceae</taxon>
        <taxon>Lophiostoma</taxon>
    </lineage>
</organism>
<dbReference type="InterPro" id="IPR000873">
    <property type="entry name" value="AMP-dep_synth/lig_dom"/>
</dbReference>
<evidence type="ECO:0000313" key="4">
    <source>
        <dbReference type="EMBL" id="KAF2658667.1"/>
    </source>
</evidence>
<evidence type="ECO:0000256" key="1">
    <source>
        <dbReference type="ARBA" id="ARBA00022450"/>
    </source>
</evidence>
<dbReference type="PROSITE" id="PS00455">
    <property type="entry name" value="AMP_BINDING"/>
    <property type="match status" value="1"/>
</dbReference>
<dbReference type="InterPro" id="IPR042099">
    <property type="entry name" value="ANL_N_sf"/>
</dbReference>
<feature type="domain" description="AMP-dependent synthetase/ligase" evidence="3">
    <location>
        <begin position="28"/>
        <end position="344"/>
    </location>
</feature>
<dbReference type="Gene3D" id="3.40.50.12780">
    <property type="entry name" value="N-terminal domain of ligase-like"/>
    <property type="match status" value="1"/>
</dbReference>
<keyword evidence="2" id="KW-0597">Phosphoprotein</keyword>
<evidence type="ECO:0000313" key="5">
    <source>
        <dbReference type="Proteomes" id="UP000799324"/>
    </source>
</evidence>
<evidence type="ECO:0000256" key="2">
    <source>
        <dbReference type="ARBA" id="ARBA00022553"/>
    </source>
</evidence>
<sequence>MAPPGNVPYGKRLIPVMVDEIAMLDPERICFSFPRSANLADGFRDVNFRQFASAINKTAHFIQREIGRSSMFETVMYMGYPDVRHFIILVALMKTGHKVLFSSHRNSIAGHADLIRRTDCTILLHTSGFPVSGLLEKCRMESLCMPDLEYLLDDTTCDPYPYHKTFEEANKEPCLVIHTSGSTGLPKPVTWTHGLLATTDAHHLVEPLTGRPTLQGSLADSTRRILSGVPIYHGAGIASGIRKACFNNSVTVLGPPGLPSADTIRDIITYGGIDAASCIPLTLEEVATRPDVLEQLRTLKYVTYVGGHLSKQAGDIISKFTQIFAMMASTETSSLVQHATDREDFEYVCLHPTHNGVEMRPRGEFHELVFVKNAEQEQFQGVFMAYPELHEYSMSDLYSKHPMKPHHWRHEGRADDMIVFRNGWNFNPSIHQQLISSHPAVQNCVLVGTGMDKPAAIVELRSNYYTEEIGKQQNLLRDIWPKIEEANRLADTTGQLDEDYVIFAKKEKPFSIAGKGTVQRKATIQRYTQEIVELYRTKSG</sequence>
<dbReference type="OrthoDB" id="429813at2759"/>
<reference evidence="4" key="1">
    <citation type="journal article" date="2020" name="Stud. Mycol.">
        <title>101 Dothideomycetes genomes: a test case for predicting lifestyles and emergence of pathogens.</title>
        <authorList>
            <person name="Haridas S."/>
            <person name="Albert R."/>
            <person name="Binder M."/>
            <person name="Bloem J."/>
            <person name="Labutti K."/>
            <person name="Salamov A."/>
            <person name="Andreopoulos B."/>
            <person name="Baker S."/>
            <person name="Barry K."/>
            <person name="Bills G."/>
            <person name="Bluhm B."/>
            <person name="Cannon C."/>
            <person name="Castanera R."/>
            <person name="Culley D."/>
            <person name="Daum C."/>
            <person name="Ezra D."/>
            <person name="Gonzalez J."/>
            <person name="Henrissat B."/>
            <person name="Kuo A."/>
            <person name="Liang C."/>
            <person name="Lipzen A."/>
            <person name="Lutzoni F."/>
            <person name="Magnuson J."/>
            <person name="Mondo S."/>
            <person name="Nolan M."/>
            <person name="Ohm R."/>
            <person name="Pangilinan J."/>
            <person name="Park H.-J."/>
            <person name="Ramirez L."/>
            <person name="Alfaro M."/>
            <person name="Sun H."/>
            <person name="Tritt A."/>
            <person name="Yoshinaga Y."/>
            <person name="Zwiers L.-H."/>
            <person name="Turgeon B."/>
            <person name="Goodwin S."/>
            <person name="Spatafora J."/>
            <person name="Crous P."/>
            <person name="Grigoriev I."/>
        </authorList>
    </citation>
    <scope>NUCLEOTIDE SEQUENCE</scope>
    <source>
        <strain evidence="4">CBS 122681</strain>
    </source>
</reference>
<proteinExistence type="predicted"/>
<evidence type="ECO:0000259" key="3">
    <source>
        <dbReference type="Pfam" id="PF00501"/>
    </source>
</evidence>
<gene>
    <name evidence="4" type="ORF">K491DRAFT_676258</name>
</gene>
<dbReference type="PANTHER" id="PTHR43439">
    <property type="entry name" value="PHENYLACETATE-COENZYME A LIGASE"/>
    <property type="match status" value="1"/>
</dbReference>
<dbReference type="SUPFAM" id="SSF56801">
    <property type="entry name" value="Acetyl-CoA synthetase-like"/>
    <property type="match status" value="1"/>
</dbReference>
<dbReference type="InterPro" id="IPR020845">
    <property type="entry name" value="AMP-binding_CS"/>
</dbReference>
<protein>
    <submittedName>
        <fullName evidence="4">Acetyl-CoA synthetase-like protein</fullName>
    </submittedName>
</protein>
<dbReference type="Pfam" id="PF23562">
    <property type="entry name" value="AMP-binding_C_3"/>
    <property type="match status" value="1"/>
</dbReference>
<dbReference type="Proteomes" id="UP000799324">
    <property type="component" value="Unassembled WGS sequence"/>
</dbReference>
<name>A0A6A6THH2_9PLEO</name>
<dbReference type="EMBL" id="MU004313">
    <property type="protein sequence ID" value="KAF2658667.1"/>
    <property type="molecule type" value="Genomic_DNA"/>
</dbReference>
<dbReference type="PANTHER" id="PTHR43439:SF2">
    <property type="entry name" value="ENZYME, PUTATIVE (JCVI)-RELATED"/>
    <property type="match status" value="1"/>
</dbReference>
<keyword evidence="1" id="KW-0596">Phosphopantetheine</keyword>
<dbReference type="AlphaFoldDB" id="A0A6A6THH2"/>
<dbReference type="InterPro" id="IPR051414">
    <property type="entry name" value="Adenylate-forming_Reductase"/>
</dbReference>
<accession>A0A6A6THH2</accession>
<keyword evidence="5" id="KW-1185">Reference proteome</keyword>